<dbReference type="Proteomes" id="UP000298693">
    <property type="component" value="Plasmid p3"/>
</dbReference>
<proteinExistence type="predicted"/>
<dbReference type="EMBL" id="CP032349">
    <property type="protein sequence ID" value="QCO19492.1"/>
    <property type="molecule type" value="Genomic_DNA"/>
</dbReference>
<evidence type="ECO:0000313" key="2">
    <source>
        <dbReference type="Proteomes" id="UP000298693"/>
    </source>
</evidence>
<sequence>MSMRAPCAECSPFWSADADAAYSEALTIYRALSANQPDICLRKVEQMTAVLAIIREASAPSR</sequence>
<name>A0A4D8RS19_AZOBR</name>
<protein>
    <submittedName>
        <fullName evidence="1">Uncharacterized protein</fullName>
    </submittedName>
</protein>
<accession>A0A4D8RS19</accession>
<dbReference type="AlphaFoldDB" id="A0A4D8RS19"/>
<keyword evidence="1" id="KW-0614">Plasmid</keyword>
<organism evidence="1 2">
    <name type="scientific">Azospirillum brasilense</name>
    <dbReference type="NCBI Taxonomy" id="192"/>
    <lineage>
        <taxon>Bacteria</taxon>
        <taxon>Pseudomonadati</taxon>
        <taxon>Pseudomonadota</taxon>
        <taxon>Alphaproteobacteria</taxon>
        <taxon>Rhodospirillales</taxon>
        <taxon>Azospirillaceae</taxon>
        <taxon>Azospirillum</taxon>
    </lineage>
</organism>
<gene>
    <name evidence="1" type="ORF">D3869_30065</name>
</gene>
<reference evidence="1 2" key="1">
    <citation type="submission" date="2018-09" db="EMBL/GenBank/DDBJ databases">
        <title>Whole genome based analysis of evolution and adaptive divergence in Indian and Brazilian strains of Azospirillum brasilense.</title>
        <authorList>
            <person name="Singh C."/>
            <person name="Tripathi A.K."/>
        </authorList>
    </citation>
    <scope>NUCLEOTIDE SEQUENCE [LARGE SCALE GENOMIC DNA]</scope>
    <source>
        <strain evidence="1 2">MTCC4039</strain>
        <plasmid evidence="1 2">p3</plasmid>
    </source>
</reference>
<evidence type="ECO:0000313" key="1">
    <source>
        <dbReference type="EMBL" id="QCO19492.1"/>
    </source>
</evidence>
<geneLocation type="plasmid" evidence="1">
    <name>p3</name>
</geneLocation>